<feature type="domain" description="FAD dependent oxidoreductase" evidence="2">
    <location>
        <begin position="59"/>
        <end position="410"/>
    </location>
</feature>
<evidence type="ECO:0000256" key="1">
    <source>
        <dbReference type="ARBA" id="ARBA00023002"/>
    </source>
</evidence>
<dbReference type="PANTHER" id="PTHR13847">
    <property type="entry name" value="SARCOSINE DEHYDROGENASE-RELATED"/>
    <property type="match status" value="1"/>
</dbReference>
<dbReference type="Proteomes" id="UP000553193">
    <property type="component" value="Unassembled WGS sequence"/>
</dbReference>
<proteinExistence type="predicted"/>
<dbReference type="Gene3D" id="3.30.9.10">
    <property type="entry name" value="D-Amino Acid Oxidase, subunit A, domain 2"/>
    <property type="match status" value="1"/>
</dbReference>
<sequence>MPTVTRVTLRHAARRVPAGATLGMMMNRHPFAADFKARPWWWEAAEPPARDNTLPERTRVAIVGGGYTGLSAALTLRRLGHEVVVLDAERIGWGASSRNGGMVSGGLKVARGPLEKNFGPERAAEIARACGASFPFIEETIAREGIECDYVRCGRFVGAWTPKHFDTLAKTLPRIQEISGHPARMIPRGEEGGFIATTHYHGGMFAEGSGSLHPGKYARGLAAAAERAGAHLVDQVRVAAAQPEGAGFRLHTSAGEMRADTVLMATNGYSRGGPMPWLTRRLLPVASYIIATEELGEERIERLFPRRRMISDTKRVLNYYRPSPDGKRILWGGRASFAPQSPEAAAPRLHAMMCAVLPELRDVRVTHAWTGNVAFTFDYLPHLGEEAGVHYAAGCQGSGVAMATWMGHNAALKMAGASNAGFALDGLPFPDRALYNGNPDWFLPMVGAWYRLRDRIDRIAA</sequence>
<keyword evidence="4" id="KW-1185">Reference proteome</keyword>
<keyword evidence="1" id="KW-0560">Oxidoreductase</keyword>
<dbReference type="EMBL" id="JACIDJ010000003">
    <property type="protein sequence ID" value="MBB3898726.1"/>
    <property type="molecule type" value="Genomic_DNA"/>
</dbReference>
<organism evidence="3 4">
    <name type="scientific">Roseococcus suduntuyensis</name>
    <dbReference type="NCBI Taxonomy" id="455361"/>
    <lineage>
        <taxon>Bacteria</taxon>
        <taxon>Pseudomonadati</taxon>
        <taxon>Pseudomonadota</taxon>
        <taxon>Alphaproteobacteria</taxon>
        <taxon>Acetobacterales</taxon>
        <taxon>Roseomonadaceae</taxon>
        <taxon>Roseococcus</taxon>
    </lineage>
</organism>
<dbReference type="RefSeq" id="WP_242535064.1">
    <property type="nucleotide sequence ID" value="NZ_JACIDJ010000003.1"/>
</dbReference>
<name>A0A840ADV1_9PROT</name>
<reference evidence="3 4" key="1">
    <citation type="submission" date="2020-08" db="EMBL/GenBank/DDBJ databases">
        <title>Genomic Encyclopedia of Type Strains, Phase IV (KMG-IV): sequencing the most valuable type-strain genomes for metagenomic binning, comparative biology and taxonomic classification.</title>
        <authorList>
            <person name="Goeker M."/>
        </authorList>
    </citation>
    <scope>NUCLEOTIDE SEQUENCE [LARGE SCALE GENOMIC DNA]</scope>
    <source>
        <strain evidence="3 4">DSM 19979</strain>
    </source>
</reference>
<accession>A0A840ADV1</accession>
<dbReference type="InterPro" id="IPR036188">
    <property type="entry name" value="FAD/NAD-bd_sf"/>
</dbReference>
<comment type="caution">
    <text evidence="3">The sequence shown here is derived from an EMBL/GenBank/DDBJ whole genome shotgun (WGS) entry which is preliminary data.</text>
</comment>
<dbReference type="Pfam" id="PF01266">
    <property type="entry name" value="DAO"/>
    <property type="match status" value="1"/>
</dbReference>
<dbReference type="Gene3D" id="3.50.50.60">
    <property type="entry name" value="FAD/NAD(P)-binding domain"/>
    <property type="match status" value="1"/>
</dbReference>
<evidence type="ECO:0000259" key="2">
    <source>
        <dbReference type="Pfam" id="PF01266"/>
    </source>
</evidence>
<dbReference type="PANTHER" id="PTHR13847:SF281">
    <property type="entry name" value="FAD DEPENDENT OXIDOREDUCTASE DOMAIN-CONTAINING PROTEIN"/>
    <property type="match status" value="1"/>
</dbReference>
<evidence type="ECO:0000313" key="3">
    <source>
        <dbReference type="EMBL" id="MBB3898726.1"/>
    </source>
</evidence>
<dbReference type="AlphaFoldDB" id="A0A840ADV1"/>
<dbReference type="GO" id="GO:0016491">
    <property type="term" value="F:oxidoreductase activity"/>
    <property type="evidence" value="ECO:0007669"/>
    <property type="project" value="UniProtKB-KW"/>
</dbReference>
<gene>
    <name evidence="3" type="ORF">GGQ83_002169</name>
</gene>
<evidence type="ECO:0000313" key="4">
    <source>
        <dbReference type="Proteomes" id="UP000553193"/>
    </source>
</evidence>
<dbReference type="GO" id="GO:0005737">
    <property type="term" value="C:cytoplasm"/>
    <property type="evidence" value="ECO:0007669"/>
    <property type="project" value="TreeGrafter"/>
</dbReference>
<dbReference type="InterPro" id="IPR006076">
    <property type="entry name" value="FAD-dep_OxRdtase"/>
</dbReference>
<dbReference type="SUPFAM" id="SSF51905">
    <property type="entry name" value="FAD/NAD(P)-binding domain"/>
    <property type="match status" value="1"/>
</dbReference>
<protein>
    <submittedName>
        <fullName evidence="3">Glycine/D-amino acid oxidase-like deaminating enzyme</fullName>
    </submittedName>
</protein>